<organism evidence="1 2">
    <name type="scientific">Streptomyces morookaense</name>
    <name type="common">Streptoverticillium morookaense</name>
    <dbReference type="NCBI Taxonomy" id="1970"/>
    <lineage>
        <taxon>Bacteria</taxon>
        <taxon>Bacillati</taxon>
        <taxon>Actinomycetota</taxon>
        <taxon>Actinomycetes</taxon>
        <taxon>Kitasatosporales</taxon>
        <taxon>Streptomycetaceae</taxon>
        <taxon>Streptomyces</taxon>
    </lineage>
</organism>
<evidence type="ECO:0000313" key="1">
    <source>
        <dbReference type="EMBL" id="NVK82324.1"/>
    </source>
</evidence>
<name>A0A7Y7BB53_STRMO</name>
<dbReference type="RefSeq" id="WP_171087880.1">
    <property type="nucleotide sequence ID" value="NZ_BNBU01000002.1"/>
</dbReference>
<comment type="caution">
    <text evidence="1">The sequence shown here is derived from an EMBL/GenBank/DDBJ whole genome shotgun (WGS) entry which is preliminary data.</text>
</comment>
<sequence length="111" mass="12055">MNQPTAPGPGNSAPSTPEEALEIVRPHYAPTWPDGTPAPLNVVEFDEGYLVYASLPPVTDRTRPPEPGGAYPVVAKDNGDVDFVPIRPIDVCIETYRRLYRPGTTGSRNPQ</sequence>
<dbReference type="EMBL" id="JABBXF010000120">
    <property type="protein sequence ID" value="NVK82324.1"/>
    <property type="molecule type" value="Genomic_DNA"/>
</dbReference>
<keyword evidence="2" id="KW-1185">Reference proteome</keyword>
<dbReference type="Proteomes" id="UP000587462">
    <property type="component" value="Unassembled WGS sequence"/>
</dbReference>
<dbReference type="AlphaFoldDB" id="A0A7Y7BB53"/>
<evidence type="ECO:0000313" key="2">
    <source>
        <dbReference type="Proteomes" id="UP000587462"/>
    </source>
</evidence>
<gene>
    <name evidence="1" type="ORF">HG542_32455</name>
</gene>
<accession>A0A7Y7BB53</accession>
<protein>
    <submittedName>
        <fullName evidence="1">Uncharacterized protein</fullName>
    </submittedName>
</protein>
<reference evidence="1 2" key="1">
    <citation type="submission" date="2020-04" db="EMBL/GenBank/DDBJ databases">
        <title>Draft Genome Sequence of Streptomyces morookaense DSM 40503, an 8-azaguanine-producing strain.</title>
        <authorList>
            <person name="Qi J."/>
            <person name="Gao J.-M."/>
        </authorList>
    </citation>
    <scope>NUCLEOTIDE SEQUENCE [LARGE SCALE GENOMIC DNA]</scope>
    <source>
        <strain evidence="1 2">DSM 40503</strain>
    </source>
</reference>
<proteinExistence type="predicted"/>